<evidence type="ECO:0000256" key="2">
    <source>
        <dbReference type="ARBA" id="ARBA00022574"/>
    </source>
</evidence>
<feature type="domain" description="CDC20/Fizzy WD40" evidence="4">
    <location>
        <begin position="73"/>
        <end position="368"/>
    </location>
</feature>
<dbReference type="PANTHER" id="PTHR19918:SF5">
    <property type="entry name" value="MEIOSIS-SPECIFIC APC_C ACTIVATOR PROTEIN AMA1"/>
    <property type="match status" value="1"/>
</dbReference>
<evidence type="ECO:0000256" key="1">
    <source>
        <dbReference type="ARBA" id="ARBA00006445"/>
    </source>
</evidence>
<evidence type="ECO:0000313" key="5">
    <source>
        <dbReference type="EMBL" id="OLL22639.1"/>
    </source>
</evidence>
<dbReference type="PANTHER" id="PTHR19918">
    <property type="entry name" value="CELL DIVISION CYCLE 20 CDC20 FIZZY -RELATED"/>
    <property type="match status" value="1"/>
</dbReference>
<keyword evidence="3" id="KW-0677">Repeat</keyword>
<dbReference type="InterPro" id="IPR001680">
    <property type="entry name" value="WD40_rpt"/>
</dbReference>
<dbReference type="Pfam" id="PF24807">
    <property type="entry name" value="WD40_CDC20-Fz"/>
    <property type="match status" value="1"/>
</dbReference>
<dbReference type="AlphaFoldDB" id="A0A1U7LJ18"/>
<accession>A0A1U7LJ18</accession>
<reference evidence="5 6" key="1">
    <citation type="submission" date="2016-04" db="EMBL/GenBank/DDBJ databases">
        <title>Evolutionary innovation and constraint leading to complex multicellularity in the Ascomycota.</title>
        <authorList>
            <person name="Cisse O."/>
            <person name="Nguyen A."/>
            <person name="Hewitt D.A."/>
            <person name="Jedd G."/>
            <person name="Stajich J.E."/>
        </authorList>
    </citation>
    <scope>NUCLEOTIDE SEQUENCE [LARGE SCALE GENOMIC DNA]</scope>
    <source>
        <strain evidence="5 6">DAH-3</strain>
    </source>
</reference>
<dbReference type="GO" id="GO:0005680">
    <property type="term" value="C:anaphase-promoting complex"/>
    <property type="evidence" value="ECO:0007669"/>
    <property type="project" value="TreeGrafter"/>
</dbReference>
<dbReference type="GO" id="GO:0010997">
    <property type="term" value="F:anaphase-promoting complex binding"/>
    <property type="evidence" value="ECO:0007669"/>
    <property type="project" value="InterPro"/>
</dbReference>
<dbReference type="GO" id="GO:1905786">
    <property type="term" value="P:positive regulation of anaphase-promoting complex-dependent catabolic process"/>
    <property type="evidence" value="ECO:0007669"/>
    <property type="project" value="TreeGrafter"/>
</dbReference>
<sequence length="386" mass="43218">MQRRTKHTDRFIPTVSPTRKLYLSSPLDTLLCAAIGIDKPSTILTYRNKLARTERPIQSKPLRCIHPEPVRVLDAPNLQDDFYSSLLSWSIAGELAVALEDQVYIWHSGRSAKLIQECFSEIVSWVAFSKTRQSVLAIARVSGLLQIWDHMLYSPLVQVTVPQGIGALAWKPDSDTLLIGTCSGDLLLYHLNLDLKTFTLSSQILHCHSQQICGVEWSCDGLQYAAGGNDSLVTCFDLASFQAKYSWIHEAAVKALSFSPWQKSLLATGGGSSDKSIRVLHTFTGQLLYKVSVDAQVTSLLWSPCRKELLATYGYALSQKTSRIELFAYPQMNPIWSTSIQTGHRTLGAVESEGLVAVSSSDEMIRFYRIWEGKRKPKVEWTCEIR</sequence>
<dbReference type="EMBL" id="LXFE01002993">
    <property type="protein sequence ID" value="OLL22639.1"/>
    <property type="molecule type" value="Genomic_DNA"/>
</dbReference>
<dbReference type="InterPro" id="IPR036322">
    <property type="entry name" value="WD40_repeat_dom_sf"/>
</dbReference>
<keyword evidence="6" id="KW-1185">Reference proteome</keyword>
<dbReference type="GO" id="GO:0031145">
    <property type="term" value="P:anaphase-promoting complex-dependent catabolic process"/>
    <property type="evidence" value="ECO:0007669"/>
    <property type="project" value="TreeGrafter"/>
</dbReference>
<dbReference type="OrthoDB" id="10263272at2759"/>
<dbReference type="SMART" id="SM00320">
    <property type="entry name" value="WD40"/>
    <property type="match status" value="5"/>
</dbReference>
<evidence type="ECO:0000313" key="6">
    <source>
        <dbReference type="Proteomes" id="UP000186594"/>
    </source>
</evidence>
<keyword evidence="2" id="KW-0853">WD repeat</keyword>
<dbReference type="Gene3D" id="2.130.10.10">
    <property type="entry name" value="YVTN repeat-like/Quinoprotein amine dehydrogenase"/>
    <property type="match status" value="1"/>
</dbReference>
<dbReference type="GO" id="GO:1990757">
    <property type="term" value="F:ubiquitin ligase activator activity"/>
    <property type="evidence" value="ECO:0007669"/>
    <property type="project" value="TreeGrafter"/>
</dbReference>
<evidence type="ECO:0000259" key="4">
    <source>
        <dbReference type="Pfam" id="PF24807"/>
    </source>
</evidence>
<organism evidence="5 6">
    <name type="scientific">Neolecta irregularis (strain DAH-3)</name>
    <dbReference type="NCBI Taxonomy" id="1198029"/>
    <lineage>
        <taxon>Eukaryota</taxon>
        <taxon>Fungi</taxon>
        <taxon>Dikarya</taxon>
        <taxon>Ascomycota</taxon>
        <taxon>Taphrinomycotina</taxon>
        <taxon>Neolectales</taxon>
        <taxon>Neolectaceae</taxon>
        <taxon>Neolecta</taxon>
    </lineage>
</organism>
<comment type="similarity">
    <text evidence="1">Belongs to the WD repeat CDC20/Fizzy family.</text>
</comment>
<proteinExistence type="inferred from homology"/>
<dbReference type="SUPFAM" id="SSF50978">
    <property type="entry name" value="WD40 repeat-like"/>
    <property type="match status" value="1"/>
</dbReference>
<dbReference type="Proteomes" id="UP000186594">
    <property type="component" value="Unassembled WGS sequence"/>
</dbReference>
<dbReference type="STRING" id="1198029.A0A1U7LJ18"/>
<dbReference type="InterPro" id="IPR015943">
    <property type="entry name" value="WD40/YVTN_repeat-like_dom_sf"/>
</dbReference>
<dbReference type="OMA" id="IHAMHRI"/>
<dbReference type="InterPro" id="IPR056150">
    <property type="entry name" value="WD40_CDC20-Fz"/>
</dbReference>
<dbReference type="InterPro" id="IPR033010">
    <property type="entry name" value="Cdc20/Fizzy"/>
</dbReference>
<evidence type="ECO:0000256" key="3">
    <source>
        <dbReference type="ARBA" id="ARBA00022737"/>
    </source>
</evidence>
<name>A0A1U7LJ18_NEOID</name>
<comment type="caution">
    <text evidence="5">The sequence shown here is derived from an EMBL/GenBank/DDBJ whole genome shotgun (WGS) entry which is preliminary data.</text>
</comment>
<gene>
    <name evidence="5" type="ORF">NEOLI_004037</name>
</gene>
<protein>
    <submittedName>
        <fullName evidence="5">Putative WD repeat-containing protein</fullName>
    </submittedName>
</protein>